<organism evidence="1 2">
    <name type="scientific">Algoriphagus jejuensis</name>
    <dbReference type="NCBI Taxonomy" id="419934"/>
    <lineage>
        <taxon>Bacteria</taxon>
        <taxon>Pseudomonadati</taxon>
        <taxon>Bacteroidota</taxon>
        <taxon>Cytophagia</taxon>
        <taxon>Cytophagales</taxon>
        <taxon>Cyclobacteriaceae</taxon>
        <taxon>Algoriphagus</taxon>
    </lineage>
</organism>
<sequence length="316" mass="37531">MKSNLKKIVLLLGLPLTYFSALWLRFTSNGPRLQSNDKIFSDLGILPILDHYYQPLTNPKKHLKKSLREDRVLKGIDWNIERQLEILNQFHFADELKEFPLEKQKHAEYYYNNSMYASGDSEYLYSMVRFFKPRRIIEIGSGNSTLMVINAIERNFVENSEYKCTHICIEPYEQPWLEKVNVELRRDKVEEIELSFFETLEKDDFLFIDSSHVIRPQGDVLFEILEILPILQPGVIVHIHDIFSPKDYLDEWIFGDKKLWNEQYLLEAFLSFNSKFEIIGAVNFLSHKYREVFGEKFPIFKSQTGREPGAFWIRRI</sequence>
<keyword evidence="1" id="KW-0489">Methyltransferase</keyword>
<gene>
    <name evidence="1" type="ORF">GCM10009119_26860</name>
</gene>
<dbReference type="RefSeq" id="WP_343852425.1">
    <property type="nucleotide sequence ID" value="NZ_BAAAFI010000031.1"/>
</dbReference>
<dbReference type="Proteomes" id="UP001500469">
    <property type="component" value="Unassembled WGS sequence"/>
</dbReference>
<name>A0ABP3YGJ9_9BACT</name>
<reference evidence="2" key="1">
    <citation type="journal article" date="2019" name="Int. J. Syst. Evol. Microbiol.">
        <title>The Global Catalogue of Microorganisms (GCM) 10K type strain sequencing project: providing services to taxonomists for standard genome sequencing and annotation.</title>
        <authorList>
            <consortium name="The Broad Institute Genomics Platform"/>
            <consortium name="The Broad Institute Genome Sequencing Center for Infectious Disease"/>
            <person name="Wu L."/>
            <person name="Ma J."/>
        </authorList>
    </citation>
    <scope>NUCLEOTIDE SEQUENCE [LARGE SCALE GENOMIC DNA]</scope>
    <source>
        <strain evidence="2">JCM 16112</strain>
    </source>
</reference>
<dbReference type="GO" id="GO:0032259">
    <property type="term" value="P:methylation"/>
    <property type="evidence" value="ECO:0007669"/>
    <property type="project" value="UniProtKB-KW"/>
</dbReference>
<keyword evidence="2" id="KW-1185">Reference proteome</keyword>
<evidence type="ECO:0000313" key="2">
    <source>
        <dbReference type="Proteomes" id="UP001500469"/>
    </source>
</evidence>
<keyword evidence="1" id="KW-0808">Transferase</keyword>
<proteinExistence type="predicted"/>
<dbReference type="SUPFAM" id="SSF53335">
    <property type="entry name" value="S-adenosyl-L-methionine-dependent methyltransferases"/>
    <property type="match status" value="1"/>
</dbReference>
<evidence type="ECO:0000313" key="1">
    <source>
        <dbReference type="EMBL" id="GAA0879717.1"/>
    </source>
</evidence>
<comment type="caution">
    <text evidence="1">The sequence shown here is derived from an EMBL/GenBank/DDBJ whole genome shotgun (WGS) entry which is preliminary data.</text>
</comment>
<dbReference type="Gene3D" id="3.40.50.150">
    <property type="entry name" value="Vaccinia Virus protein VP39"/>
    <property type="match status" value="1"/>
</dbReference>
<accession>A0ABP3YGJ9</accession>
<dbReference type="EMBL" id="BAAAFI010000031">
    <property type="protein sequence ID" value="GAA0879717.1"/>
    <property type="molecule type" value="Genomic_DNA"/>
</dbReference>
<dbReference type="GO" id="GO:0008168">
    <property type="term" value="F:methyltransferase activity"/>
    <property type="evidence" value="ECO:0007669"/>
    <property type="project" value="UniProtKB-KW"/>
</dbReference>
<dbReference type="InterPro" id="IPR029063">
    <property type="entry name" value="SAM-dependent_MTases_sf"/>
</dbReference>
<dbReference type="Pfam" id="PF13578">
    <property type="entry name" value="Methyltransf_24"/>
    <property type="match status" value="1"/>
</dbReference>
<protein>
    <submittedName>
        <fullName evidence="1">Class I SAM-dependent methyltransferase</fullName>
    </submittedName>
</protein>